<dbReference type="Pfam" id="PF00155">
    <property type="entry name" value="Aminotran_1_2"/>
    <property type="match status" value="1"/>
</dbReference>
<evidence type="ECO:0000256" key="2">
    <source>
        <dbReference type="ARBA" id="ARBA00012224"/>
    </source>
</evidence>
<dbReference type="PANTHER" id="PTHR43525">
    <property type="entry name" value="PROTEIN MALY"/>
    <property type="match status" value="1"/>
</dbReference>
<keyword evidence="3" id="KW-0663">Pyridoxal phosphate</keyword>
<dbReference type="InterPro" id="IPR015421">
    <property type="entry name" value="PyrdxlP-dep_Trfase_major"/>
</dbReference>
<evidence type="ECO:0000256" key="5">
    <source>
        <dbReference type="ARBA" id="ARBA00037974"/>
    </source>
</evidence>
<dbReference type="Proteomes" id="UP000266178">
    <property type="component" value="Unassembled WGS sequence"/>
</dbReference>
<dbReference type="AlphaFoldDB" id="A0A399F9R0"/>
<dbReference type="GO" id="GO:0030170">
    <property type="term" value="F:pyridoxal phosphate binding"/>
    <property type="evidence" value="ECO:0007669"/>
    <property type="project" value="InterPro"/>
</dbReference>
<dbReference type="Gene3D" id="3.90.1150.10">
    <property type="entry name" value="Aspartate Aminotransferase, domain 1"/>
    <property type="match status" value="1"/>
</dbReference>
<dbReference type="InterPro" id="IPR051798">
    <property type="entry name" value="Class-II_PLP-Dep_Aminotrans"/>
</dbReference>
<keyword evidence="8" id="KW-1185">Reference proteome</keyword>
<dbReference type="InterPro" id="IPR015424">
    <property type="entry name" value="PyrdxlP-dep_Trfase"/>
</dbReference>
<dbReference type="InterPro" id="IPR004839">
    <property type="entry name" value="Aminotransferase_I/II_large"/>
</dbReference>
<proteinExistence type="inferred from homology"/>
<sequence length="386" mass="43209">MPDDLNPAALRDPHGYSVKWHLYPEDVLPLWVADMDFPIAPEITQALMERLRYGIGYPKGQGDSLLLQAILTEQERKHGLKGLEPENLWLTSSVVPGIYATVLGLTSPGEEVLTLTPVYPPFLSAINDYGRIPKHSPMVRTPQGWEIDFEELERLVSPATRLLMLCNPQNPTGRVFRREELERLAEFALRHRLWVMSDELWANLVYEGPHIPIASLNGEIAARTVTLSGPCKTYNTAGLGGGVAISHNKALLERMKQATKGVMGHPNVMSMAMWRAGIESGQVWLQQTLERLRGNRDFLGDFLRTRLPQVGYVPPQGTYLALLDFTAFPFAKDVYQVMLKQAKVALNDGPPFGPGYQGYLRLNFATPREIVQEALERIAKVAESID</sequence>
<dbReference type="OrthoDB" id="9802872at2"/>
<accession>A0A399F9R0</accession>
<gene>
    <name evidence="7" type="primary">patB</name>
    <name evidence="7" type="ORF">Mgrana_01722</name>
</gene>
<dbReference type="GO" id="GO:0047804">
    <property type="term" value="F:cysteine-S-conjugate beta-lyase activity"/>
    <property type="evidence" value="ECO:0007669"/>
    <property type="project" value="UniProtKB-EC"/>
</dbReference>
<comment type="similarity">
    <text evidence="5">Belongs to the class-II pyridoxal-phosphate-dependent aminotransferase family. MalY/PatB cystathionine beta-lyase subfamily.</text>
</comment>
<reference evidence="7 8" key="1">
    <citation type="submission" date="2018-08" db="EMBL/GenBank/DDBJ databases">
        <title>Meiothermus granaticius genome AF-68 sequencing project.</title>
        <authorList>
            <person name="Da Costa M.S."/>
            <person name="Albuquerque L."/>
            <person name="Raposo P."/>
            <person name="Froufe H.J.C."/>
            <person name="Barroso C.S."/>
            <person name="Egas C."/>
        </authorList>
    </citation>
    <scope>NUCLEOTIDE SEQUENCE [LARGE SCALE GENOMIC DNA]</scope>
    <source>
        <strain evidence="7 8">AF-68</strain>
    </source>
</reference>
<dbReference type="EMBL" id="QWLB01000020">
    <property type="protein sequence ID" value="RIH92426.1"/>
    <property type="molecule type" value="Genomic_DNA"/>
</dbReference>
<evidence type="ECO:0000259" key="6">
    <source>
        <dbReference type="Pfam" id="PF00155"/>
    </source>
</evidence>
<dbReference type="RefSeq" id="WP_119357212.1">
    <property type="nucleotide sequence ID" value="NZ_BJXM01000011.1"/>
</dbReference>
<evidence type="ECO:0000313" key="7">
    <source>
        <dbReference type="EMBL" id="RIH92426.1"/>
    </source>
</evidence>
<feature type="domain" description="Aminotransferase class I/classII large" evidence="6">
    <location>
        <begin position="27"/>
        <end position="378"/>
    </location>
</feature>
<organism evidence="7 8">
    <name type="scientific">Meiothermus granaticius NBRC 107808</name>
    <dbReference type="NCBI Taxonomy" id="1227551"/>
    <lineage>
        <taxon>Bacteria</taxon>
        <taxon>Thermotogati</taxon>
        <taxon>Deinococcota</taxon>
        <taxon>Deinococci</taxon>
        <taxon>Thermales</taxon>
        <taxon>Thermaceae</taxon>
        <taxon>Meiothermus</taxon>
    </lineage>
</organism>
<dbReference type="PANTHER" id="PTHR43525:SF1">
    <property type="entry name" value="PROTEIN MALY"/>
    <property type="match status" value="1"/>
</dbReference>
<dbReference type="Gene3D" id="3.40.640.10">
    <property type="entry name" value="Type I PLP-dependent aspartate aminotransferase-like (Major domain)"/>
    <property type="match status" value="1"/>
</dbReference>
<evidence type="ECO:0000256" key="4">
    <source>
        <dbReference type="ARBA" id="ARBA00023239"/>
    </source>
</evidence>
<evidence type="ECO:0000256" key="1">
    <source>
        <dbReference type="ARBA" id="ARBA00001933"/>
    </source>
</evidence>
<protein>
    <recommendedName>
        <fullName evidence="2">cysteine-S-conjugate beta-lyase</fullName>
        <ecNumber evidence="2">4.4.1.13</ecNumber>
    </recommendedName>
</protein>
<dbReference type="InterPro" id="IPR027619">
    <property type="entry name" value="C-S_lyase_PatB-like"/>
</dbReference>
<comment type="cofactor">
    <cofactor evidence="1">
        <name>pyridoxal 5'-phosphate</name>
        <dbReference type="ChEBI" id="CHEBI:597326"/>
    </cofactor>
</comment>
<evidence type="ECO:0000256" key="3">
    <source>
        <dbReference type="ARBA" id="ARBA00022898"/>
    </source>
</evidence>
<keyword evidence="4 7" id="KW-0456">Lyase</keyword>
<dbReference type="CDD" id="cd00609">
    <property type="entry name" value="AAT_like"/>
    <property type="match status" value="1"/>
</dbReference>
<dbReference type="InterPro" id="IPR015422">
    <property type="entry name" value="PyrdxlP-dep_Trfase_small"/>
</dbReference>
<dbReference type="NCBIfam" id="TIGR04350">
    <property type="entry name" value="C_S_lyase_PatB"/>
    <property type="match status" value="1"/>
</dbReference>
<name>A0A399F9R0_9DEIN</name>
<evidence type="ECO:0000313" key="8">
    <source>
        <dbReference type="Proteomes" id="UP000266178"/>
    </source>
</evidence>
<comment type="caution">
    <text evidence="7">The sequence shown here is derived from an EMBL/GenBank/DDBJ whole genome shotgun (WGS) entry which is preliminary data.</text>
</comment>
<dbReference type="EC" id="4.4.1.13" evidence="2"/>
<dbReference type="SUPFAM" id="SSF53383">
    <property type="entry name" value="PLP-dependent transferases"/>
    <property type="match status" value="1"/>
</dbReference>